<feature type="transmembrane region" description="Helical" evidence="2">
    <location>
        <begin position="12"/>
        <end position="34"/>
    </location>
</feature>
<feature type="transmembrane region" description="Helical" evidence="2">
    <location>
        <begin position="74"/>
        <end position="93"/>
    </location>
</feature>
<evidence type="ECO:0000256" key="1">
    <source>
        <dbReference type="ARBA" id="ARBA00044504"/>
    </source>
</evidence>
<evidence type="ECO:0000256" key="2">
    <source>
        <dbReference type="SAM" id="Phobius"/>
    </source>
</evidence>
<dbReference type="SUPFAM" id="SSF103473">
    <property type="entry name" value="MFS general substrate transporter"/>
    <property type="match status" value="1"/>
</dbReference>
<accession>A0ABD1I3C3</accession>
<keyword evidence="2" id="KW-1133">Transmembrane helix</keyword>
<gene>
    <name evidence="3" type="ORF">AAHA92_04614</name>
</gene>
<comment type="similarity">
    <text evidence="1">Belongs to the major facilitator superfamily. Phosphate:H(+) symporter (TC 2.A.1.9) family.</text>
</comment>
<comment type="caution">
    <text evidence="3">The sequence shown here is derived from an EMBL/GenBank/DDBJ whole genome shotgun (WGS) entry which is preliminary data.</text>
</comment>
<name>A0ABD1I3C3_SALDI</name>
<feature type="transmembrane region" description="Helical" evidence="2">
    <location>
        <begin position="46"/>
        <end position="67"/>
    </location>
</feature>
<keyword evidence="2" id="KW-0812">Transmembrane</keyword>
<organism evidence="3 4">
    <name type="scientific">Salvia divinorum</name>
    <name type="common">Maria pastora</name>
    <name type="synonym">Diviner's sage</name>
    <dbReference type="NCBI Taxonomy" id="28513"/>
    <lineage>
        <taxon>Eukaryota</taxon>
        <taxon>Viridiplantae</taxon>
        <taxon>Streptophyta</taxon>
        <taxon>Embryophyta</taxon>
        <taxon>Tracheophyta</taxon>
        <taxon>Spermatophyta</taxon>
        <taxon>Magnoliopsida</taxon>
        <taxon>eudicotyledons</taxon>
        <taxon>Gunneridae</taxon>
        <taxon>Pentapetalae</taxon>
        <taxon>asterids</taxon>
        <taxon>lamiids</taxon>
        <taxon>Lamiales</taxon>
        <taxon>Lamiaceae</taxon>
        <taxon>Nepetoideae</taxon>
        <taxon>Mentheae</taxon>
        <taxon>Salviinae</taxon>
        <taxon>Salvia</taxon>
        <taxon>Salvia subgen. Calosphace</taxon>
    </lineage>
</organism>
<dbReference type="Gene3D" id="1.20.1250.20">
    <property type="entry name" value="MFS general substrate transporter like domains"/>
    <property type="match status" value="2"/>
</dbReference>
<keyword evidence="2" id="KW-0472">Membrane</keyword>
<dbReference type="InterPro" id="IPR036259">
    <property type="entry name" value="MFS_trans_sf"/>
</dbReference>
<protein>
    <submittedName>
        <fullName evidence="3">Protein NRT1/ PTR FAMILY 5.5-like</fullName>
    </submittedName>
</protein>
<dbReference type="Proteomes" id="UP001567538">
    <property type="component" value="Unassembled WGS sequence"/>
</dbReference>
<evidence type="ECO:0000313" key="3">
    <source>
        <dbReference type="EMBL" id="KAL1561983.1"/>
    </source>
</evidence>
<reference evidence="3 4" key="1">
    <citation type="submission" date="2024-06" db="EMBL/GenBank/DDBJ databases">
        <title>A chromosome level genome sequence of Diviner's sage (Salvia divinorum).</title>
        <authorList>
            <person name="Ford S.A."/>
            <person name="Ro D.-K."/>
            <person name="Ness R.W."/>
            <person name="Phillips M.A."/>
        </authorList>
    </citation>
    <scope>NUCLEOTIDE SEQUENCE [LARGE SCALE GENOMIC DNA]</scope>
    <source>
        <strain evidence="3">SAF-2024a</strain>
        <tissue evidence="3">Leaf</tissue>
    </source>
</reference>
<proteinExistence type="inferred from homology"/>
<dbReference type="EMBL" id="JBEAFC010000003">
    <property type="protein sequence ID" value="KAL1561983.1"/>
    <property type="molecule type" value="Genomic_DNA"/>
</dbReference>
<keyword evidence="4" id="KW-1185">Reference proteome</keyword>
<dbReference type="AlphaFoldDB" id="A0ABD1I3C3"/>
<feature type="transmembrane region" description="Helical" evidence="2">
    <location>
        <begin position="152"/>
        <end position="170"/>
    </location>
</feature>
<evidence type="ECO:0000313" key="4">
    <source>
        <dbReference type="Proteomes" id="UP001567538"/>
    </source>
</evidence>
<sequence>MGDREKKKSFVKLSALLWADVLVAYALFVMPNYLTHVWGLSSTHASYILSICNGVCRILPLFFLCLADRYLGHLKLLVSTSLAYVAGIMMVAVSTPRKRNRHMQAKGEHDDNTAAFGGRVGMHQIAGLLWVAVVSIAGAIAFPYIRPPTLKFGIPAICTLIGTLLFLTGYSNCTDVDPLYNSPLLNVFKVLIAASLKSF</sequence>
<feature type="transmembrane region" description="Helical" evidence="2">
    <location>
        <begin position="125"/>
        <end position="145"/>
    </location>
</feature>